<name>A0A199UT39_ANACO</name>
<feature type="region of interest" description="Disordered" evidence="1">
    <location>
        <begin position="339"/>
        <end position="369"/>
    </location>
</feature>
<sequence length="369" mass="38791">FKIQINHSKPTYIHEMASQEAAAGTSNKLKVGRTTEYRMGANTELLNITAGGGGGCDGEGTKLFLLCGADRFESVRPFRSGEFSVHMVRVKGRPISLVTCMVDDHRWMLAKDAIAGRVEARMFVFGFPGFFYGLELPGTGDGIEEKLKMLEEIFASFSAYRDLTVEDGKQLFLIYFLKYFIIQNKFNIEQPPATWRNPAVAAIAAAAAAKSSTAEPELVQRAVRSSAAVKILARSLLAGALKPAKHLLLLHCGGPAAALPTMSAVAALLTAIETGQIPSAATAAVSGAEPDVGGGGGGGGGGVGWWYVNGDGMALLLRVMRFARADSAVPAVAVAVAAAERERKRPRQHEDEGKGGGGLRAGTAAAAAV</sequence>
<dbReference type="GO" id="GO:0005886">
    <property type="term" value="C:plasma membrane"/>
    <property type="evidence" value="ECO:0007669"/>
    <property type="project" value="TreeGrafter"/>
</dbReference>
<dbReference type="PANTHER" id="PTHR21068">
    <property type="entry name" value="SPARTIN"/>
    <property type="match status" value="1"/>
</dbReference>
<feature type="compositionally biased region" description="Basic and acidic residues" evidence="1">
    <location>
        <begin position="339"/>
        <end position="354"/>
    </location>
</feature>
<gene>
    <name evidence="2" type="ORF">ACMD2_11171</name>
</gene>
<evidence type="ECO:0000313" key="2">
    <source>
        <dbReference type="EMBL" id="OAY67800.1"/>
    </source>
</evidence>
<evidence type="ECO:0000313" key="3">
    <source>
        <dbReference type="Proteomes" id="UP000092600"/>
    </source>
</evidence>
<evidence type="ECO:0000256" key="1">
    <source>
        <dbReference type="SAM" id="MobiDB-lite"/>
    </source>
</evidence>
<dbReference type="AlphaFoldDB" id="A0A199UT39"/>
<reference evidence="2 3" key="1">
    <citation type="journal article" date="2016" name="DNA Res.">
        <title>The draft genome of MD-2 pineapple using hybrid error correction of long reads.</title>
        <authorList>
            <person name="Redwan R.M."/>
            <person name="Saidin A."/>
            <person name="Kumar S.V."/>
        </authorList>
    </citation>
    <scope>NUCLEOTIDE SEQUENCE [LARGE SCALE GENOMIC DNA]</scope>
    <source>
        <strain evidence="3">cv. MD2</strain>
        <tissue evidence="2">Leaf</tissue>
    </source>
</reference>
<comment type="caution">
    <text evidence="2">The sequence shown here is derived from an EMBL/GenBank/DDBJ whole genome shotgun (WGS) entry which is preliminary data.</text>
</comment>
<accession>A0A199UT39</accession>
<dbReference type="EMBL" id="LSRQ01005287">
    <property type="protein sequence ID" value="OAY67800.1"/>
    <property type="molecule type" value="Genomic_DNA"/>
</dbReference>
<dbReference type="PANTHER" id="PTHR21068:SF49">
    <property type="entry name" value="SENESCENCE DOMAIN-CONTAINING PROTEIN"/>
    <property type="match status" value="1"/>
</dbReference>
<dbReference type="InterPro" id="IPR045036">
    <property type="entry name" value="Spartin-like"/>
</dbReference>
<dbReference type="Proteomes" id="UP000092600">
    <property type="component" value="Unassembled WGS sequence"/>
</dbReference>
<organism evidence="2 3">
    <name type="scientific">Ananas comosus</name>
    <name type="common">Pineapple</name>
    <name type="synonym">Ananas ananas</name>
    <dbReference type="NCBI Taxonomy" id="4615"/>
    <lineage>
        <taxon>Eukaryota</taxon>
        <taxon>Viridiplantae</taxon>
        <taxon>Streptophyta</taxon>
        <taxon>Embryophyta</taxon>
        <taxon>Tracheophyta</taxon>
        <taxon>Spermatophyta</taxon>
        <taxon>Magnoliopsida</taxon>
        <taxon>Liliopsida</taxon>
        <taxon>Poales</taxon>
        <taxon>Bromeliaceae</taxon>
        <taxon>Bromelioideae</taxon>
        <taxon>Ananas</taxon>
    </lineage>
</organism>
<protein>
    <submittedName>
        <fullName evidence="2">Uncharacterized protein</fullName>
    </submittedName>
</protein>
<feature type="non-terminal residue" evidence="2">
    <location>
        <position position="1"/>
    </location>
</feature>
<proteinExistence type="predicted"/>